<dbReference type="InterPro" id="IPR001352">
    <property type="entry name" value="RNase_HII/HIII"/>
</dbReference>
<dbReference type="EMBL" id="POUA01000014">
    <property type="protein sequence ID" value="PZG55469.1"/>
    <property type="molecule type" value="Genomic_DNA"/>
</dbReference>
<dbReference type="GO" id="GO:0043137">
    <property type="term" value="P:DNA replication, removal of RNA primer"/>
    <property type="evidence" value="ECO:0007669"/>
    <property type="project" value="TreeGrafter"/>
</dbReference>
<comment type="caution">
    <text evidence="18">The sequence shown here is derived from an EMBL/GenBank/DDBJ whole genome shotgun (WGS) entry which is preliminary data.</text>
</comment>
<comment type="subcellular location">
    <subcellularLocation>
        <location evidence="4 14">Cytoplasm</location>
    </subcellularLocation>
</comment>
<dbReference type="GO" id="GO:0003723">
    <property type="term" value="F:RNA binding"/>
    <property type="evidence" value="ECO:0007669"/>
    <property type="project" value="UniProtKB-UniRule"/>
</dbReference>
<dbReference type="CDD" id="cd07182">
    <property type="entry name" value="RNase_HII_bacteria_HII_like"/>
    <property type="match status" value="1"/>
</dbReference>
<dbReference type="GO" id="GO:0030145">
    <property type="term" value="F:manganese ion binding"/>
    <property type="evidence" value="ECO:0007669"/>
    <property type="project" value="UniProtKB-UniRule"/>
</dbReference>
<organism evidence="18 19">
    <name type="scientific">Spongiactinospora gelatinilytica</name>
    <dbReference type="NCBI Taxonomy" id="2666298"/>
    <lineage>
        <taxon>Bacteria</taxon>
        <taxon>Bacillati</taxon>
        <taxon>Actinomycetota</taxon>
        <taxon>Actinomycetes</taxon>
        <taxon>Streptosporangiales</taxon>
        <taxon>Streptosporangiaceae</taxon>
        <taxon>Spongiactinospora</taxon>
    </lineage>
</organism>
<dbReference type="SUPFAM" id="SSF53098">
    <property type="entry name" value="Ribonuclease H-like"/>
    <property type="match status" value="1"/>
</dbReference>
<proteinExistence type="inferred from homology"/>
<dbReference type="Pfam" id="PF01351">
    <property type="entry name" value="RNase_HII"/>
    <property type="match status" value="1"/>
</dbReference>
<dbReference type="GO" id="GO:0005737">
    <property type="term" value="C:cytoplasm"/>
    <property type="evidence" value="ECO:0007669"/>
    <property type="project" value="UniProtKB-SubCell"/>
</dbReference>
<dbReference type="GO" id="GO:0004523">
    <property type="term" value="F:RNA-DNA hybrid ribonuclease activity"/>
    <property type="evidence" value="ECO:0007669"/>
    <property type="project" value="UniProtKB-UniRule"/>
</dbReference>
<evidence type="ECO:0000256" key="8">
    <source>
        <dbReference type="ARBA" id="ARBA00022490"/>
    </source>
</evidence>
<comment type="function">
    <text evidence="3 14 16">Endonuclease that specifically degrades the RNA of RNA-DNA hybrids.</text>
</comment>
<accession>A0A2W2HK74</accession>
<evidence type="ECO:0000256" key="9">
    <source>
        <dbReference type="ARBA" id="ARBA00022722"/>
    </source>
</evidence>
<dbReference type="HAMAP" id="MF_00052_B">
    <property type="entry name" value="RNase_HII_B"/>
    <property type="match status" value="1"/>
</dbReference>
<sequence length="235" mass="24795">MTVVSRISAPAYRPRPSVVRRDSGLYAYERALARRGFTPIAGVDEAGRGACAGPLVVASVVLGRQIDGLCDSKLVTPAVRESLYDRILATAKGVATVIISPEEIDTRGLHKCNIAGMRRAVARLACDPGYILTDGFPVPGLPAPALAIWKGDQVAACVAAASIVAKVTRDRIMTALDEQHPEYGFAVHKGYVTPGHRLALANHGPCPQHRFSFVTVARSGLGSEMGENEVGAGVV</sequence>
<comment type="cofactor">
    <cofactor evidence="14 15">
        <name>Mn(2+)</name>
        <dbReference type="ChEBI" id="CHEBI:29035"/>
    </cofactor>
    <cofactor evidence="14 15">
        <name>Mg(2+)</name>
        <dbReference type="ChEBI" id="CHEBI:18420"/>
    </cofactor>
    <text evidence="14 15">Manganese or magnesium. Binds 1 divalent metal ion per monomer in the absence of substrate. May bind a second metal ion after substrate binding.</text>
</comment>
<dbReference type="Proteomes" id="UP000248544">
    <property type="component" value="Unassembled WGS sequence"/>
</dbReference>
<evidence type="ECO:0000259" key="17">
    <source>
        <dbReference type="PROSITE" id="PS51975"/>
    </source>
</evidence>
<keyword evidence="9 14" id="KW-0540">Nuclease</keyword>
<protein>
    <recommendedName>
        <fullName evidence="7 14">Ribonuclease HII</fullName>
        <shortName evidence="14">RNase HII</shortName>
        <ecNumber evidence="6 14">3.1.26.4</ecNumber>
    </recommendedName>
</protein>
<evidence type="ECO:0000256" key="11">
    <source>
        <dbReference type="ARBA" id="ARBA00022759"/>
    </source>
</evidence>
<evidence type="ECO:0000313" key="18">
    <source>
        <dbReference type="EMBL" id="PZG55469.1"/>
    </source>
</evidence>
<gene>
    <name evidence="14" type="primary">rnhB</name>
    <name evidence="18" type="ORF">C1I98_03355</name>
</gene>
<dbReference type="PANTHER" id="PTHR10954">
    <property type="entry name" value="RIBONUCLEASE H2 SUBUNIT A"/>
    <property type="match status" value="1"/>
</dbReference>
<feature type="domain" description="RNase H type-2" evidence="17">
    <location>
        <begin position="38"/>
        <end position="225"/>
    </location>
</feature>
<evidence type="ECO:0000256" key="5">
    <source>
        <dbReference type="ARBA" id="ARBA00007383"/>
    </source>
</evidence>
<comment type="similarity">
    <text evidence="5 14 16">Belongs to the RNase HII family.</text>
</comment>
<comment type="cofactor">
    <cofactor evidence="2">
        <name>Mg(2+)</name>
        <dbReference type="ChEBI" id="CHEBI:18420"/>
    </cofactor>
</comment>
<evidence type="ECO:0000256" key="13">
    <source>
        <dbReference type="ARBA" id="ARBA00023211"/>
    </source>
</evidence>
<dbReference type="InterPro" id="IPR022898">
    <property type="entry name" value="RNase_HII"/>
</dbReference>
<evidence type="ECO:0000256" key="14">
    <source>
        <dbReference type="HAMAP-Rule" id="MF_00052"/>
    </source>
</evidence>
<evidence type="ECO:0000256" key="10">
    <source>
        <dbReference type="ARBA" id="ARBA00022723"/>
    </source>
</evidence>
<evidence type="ECO:0000256" key="12">
    <source>
        <dbReference type="ARBA" id="ARBA00022801"/>
    </source>
</evidence>
<evidence type="ECO:0000256" key="6">
    <source>
        <dbReference type="ARBA" id="ARBA00012180"/>
    </source>
</evidence>
<feature type="binding site" evidence="14 15">
    <location>
        <position position="134"/>
    </location>
    <ligand>
        <name>a divalent metal cation</name>
        <dbReference type="ChEBI" id="CHEBI:60240"/>
    </ligand>
</feature>
<dbReference type="Gene3D" id="3.30.420.10">
    <property type="entry name" value="Ribonuclease H-like superfamily/Ribonuclease H"/>
    <property type="match status" value="1"/>
</dbReference>
<keyword evidence="13 14" id="KW-0464">Manganese</keyword>
<dbReference type="GO" id="GO:0006298">
    <property type="term" value="P:mismatch repair"/>
    <property type="evidence" value="ECO:0007669"/>
    <property type="project" value="TreeGrafter"/>
</dbReference>
<keyword evidence="10 14" id="KW-0479">Metal-binding</keyword>
<evidence type="ECO:0000313" key="19">
    <source>
        <dbReference type="Proteomes" id="UP000248544"/>
    </source>
</evidence>
<evidence type="ECO:0000256" key="2">
    <source>
        <dbReference type="ARBA" id="ARBA00001946"/>
    </source>
</evidence>
<feature type="binding site" evidence="14 15">
    <location>
        <position position="45"/>
    </location>
    <ligand>
        <name>a divalent metal cation</name>
        <dbReference type="ChEBI" id="CHEBI:60240"/>
    </ligand>
</feature>
<dbReference type="InterPro" id="IPR012337">
    <property type="entry name" value="RNaseH-like_sf"/>
</dbReference>
<evidence type="ECO:0000256" key="7">
    <source>
        <dbReference type="ARBA" id="ARBA00019179"/>
    </source>
</evidence>
<dbReference type="InterPro" id="IPR036397">
    <property type="entry name" value="RNaseH_sf"/>
</dbReference>
<dbReference type="GO" id="GO:0032299">
    <property type="term" value="C:ribonuclease H2 complex"/>
    <property type="evidence" value="ECO:0007669"/>
    <property type="project" value="TreeGrafter"/>
</dbReference>
<keyword evidence="12 14" id="KW-0378">Hydrolase</keyword>
<dbReference type="NCBIfam" id="NF000595">
    <property type="entry name" value="PRK00015.1-3"/>
    <property type="match status" value="1"/>
</dbReference>
<comment type="catalytic activity">
    <reaction evidence="1 14 15 16">
        <text>Endonucleolytic cleavage to 5'-phosphomonoester.</text>
        <dbReference type="EC" id="3.1.26.4"/>
    </reaction>
</comment>
<evidence type="ECO:0000256" key="1">
    <source>
        <dbReference type="ARBA" id="ARBA00000077"/>
    </source>
</evidence>
<dbReference type="AlphaFoldDB" id="A0A2W2HK74"/>
<evidence type="ECO:0000256" key="15">
    <source>
        <dbReference type="PROSITE-ProRule" id="PRU01319"/>
    </source>
</evidence>
<dbReference type="NCBIfam" id="NF000598">
    <property type="entry name" value="PRK00015.2-2"/>
    <property type="match status" value="1"/>
</dbReference>
<dbReference type="PROSITE" id="PS51975">
    <property type="entry name" value="RNASE_H_2"/>
    <property type="match status" value="1"/>
</dbReference>
<evidence type="ECO:0000256" key="4">
    <source>
        <dbReference type="ARBA" id="ARBA00004496"/>
    </source>
</evidence>
<dbReference type="PANTHER" id="PTHR10954:SF18">
    <property type="entry name" value="RIBONUCLEASE HII"/>
    <property type="match status" value="1"/>
</dbReference>
<dbReference type="EC" id="3.1.26.4" evidence="6 14"/>
<feature type="binding site" evidence="14 15">
    <location>
        <position position="44"/>
    </location>
    <ligand>
        <name>a divalent metal cation</name>
        <dbReference type="ChEBI" id="CHEBI:60240"/>
    </ligand>
</feature>
<dbReference type="InterPro" id="IPR024567">
    <property type="entry name" value="RNase_HII/HIII_dom"/>
</dbReference>
<dbReference type="RefSeq" id="WP_111165579.1">
    <property type="nucleotide sequence ID" value="NZ_POUA01000014.1"/>
</dbReference>
<keyword evidence="19" id="KW-1185">Reference proteome</keyword>
<reference evidence="18 19" key="1">
    <citation type="submission" date="2018-01" db="EMBL/GenBank/DDBJ databases">
        <title>Draft genome sequence of Sphaerisporangium sp. 7K107.</title>
        <authorList>
            <person name="Sahin N."/>
            <person name="Saygin H."/>
            <person name="Ay H."/>
        </authorList>
    </citation>
    <scope>NUCLEOTIDE SEQUENCE [LARGE SCALE GENOMIC DNA]</scope>
    <source>
        <strain evidence="18 19">7K107</strain>
    </source>
</reference>
<keyword evidence="8 14" id="KW-0963">Cytoplasm</keyword>
<keyword evidence="11 14" id="KW-0255">Endonuclease</keyword>
<evidence type="ECO:0000256" key="16">
    <source>
        <dbReference type="RuleBase" id="RU003515"/>
    </source>
</evidence>
<evidence type="ECO:0000256" key="3">
    <source>
        <dbReference type="ARBA" id="ARBA00004065"/>
    </source>
</evidence>
<name>A0A2W2HK74_9ACTN</name>